<dbReference type="KEGG" id="efe:EFER_1307"/>
<proteinExistence type="predicted"/>
<keyword evidence="2" id="KW-1185">Reference proteome</keyword>
<dbReference type="Proteomes" id="UP000000745">
    <property type="component" value="Chromosome"/>
</dbReference>
<reference evidence="2" key="1">
    <citation type="journal article" date="2009" name="PLoS Genet.">
        <title>Organised genome dynamics in the Escherichia coli species results in highly diverse adaptive paths.</title>
        <authorList>
            <person name="Touchon M."/>
            <person name="Hoede C."/>
            <person name="Tenaillon O."/>
            <person name="Barbe V."/>
            <person name="Baeriswyl S."/>
            <person name="Bidet P."/>
            <person name="Bingen E."/>
            <person name="Bonacorsi S."/>
            <person name="Bouchier C."/>
            <person name="Bouvet O."/>
            <person name="Calteau A."/>
            <person name="Chiapello H."/>
            <person name="Clermont O."/>
            <person name="Cruveiller S."/>
            <person name="Danchin A."/>
            <person name="Diard M."/>
            <person name="Dossat C."/>
            <person name="Karoui M.E."/>
            <person name="Frapy E."/>
            <person name="Garry L."/>
            <person name="Ghigo J.M."/>
            <person name="Gilles A.M."/>
            <person name="Johnson J."/>
            <person name="Le Bouguenec C."/>
            <person name="Lescat M."/>
            <person name="Mangenot S."/>
            <person name="Martinez-Jehanne V."/>
            <person name="Matic I."/>
            <person name="Nassif X."/>
            <person name="Oztas S."/>
            <person name="Petit M.A."/>
            <person name="Pichon C."/>
            <person name="Rouy Z."/>
            <person name="Ruf C.S."/>
            <person name="Schneider D."/>
            <person name="Tourret J."/>
            <person name="Vacherie B."/>
            <person name="Vallenet D."/>
            <person name="Medigue C."/>
            <person name="Rocha E.P.C."/>
            <person name="Denamur E."/>
        </authorList>
    </citation>
    <scope>NUCLEOTIDE SEQUENCE [LARGE SCALE GENOMIC DNA]</scope>
    <source>
        <strain evidence="2">ATCC 35469 / DSM 13698 / BCRC 15582 / CCUG 18766 / IAM 14443 / JCM 21226 / LMG 7866 / NBRC 102419 / NCTC 12128 / CDC 0568-73</strain>
    </source>
</reference>
<dbReference type="AlphaFoldDB" id="B7LQ34"/>
<sequence length="50" mass="5674">MDEDDGLTRAFLKHKTLLIGQMSRSYKADDKHKIARCATLISLYMISAIC</sequence>
<name>B7LQ34_ESCF3</name>
<gene>
    <name evidence="1" type="ordered locus">EFER_1307</name>
</gene>
<evidence type="ECO:0000313" key="1">
    <source>
        <dbReference type="EMBL" id="CAQ88831.1"/>
    </source>
</evidence>
<protein>
    <submittedName>
        <fullName evidence="1">Uncharacterized protein</fullName>
    </submittedName>
</protein>
<organism evidence="1 2">
    <name type="scientific">Escherichia fergusonii (strain ATCC 35469 / DSM 13698 / CCUG 18766 / IAM 14443 / JCM 21226 / LMG 7866 / NBRC 102419 / NCTC 12128 / CDC 0568-73)</name>
    <dbReference type="NCBI Taxonomy" id="585054"/>
    <lineage>
        <taxon>Bacteria</taxon>
        <taxon>Pseudomonadati</taxon>
        <taxon>Pseudomonadota</taxon>
        <taxon>Gammaproteobacteria</taxon>
        <taxon>Enterobacterales</taxon>
        <taxon>Enterobacteriaceae</taxon>
        <taxon>Escherichia</taxon>
    </lineage>
</organism>
<accession>B7LQ34</accession>
<dbReference type="EMBL" id="CU928158">
    <property type="protein sequence ID" value="CAQ88831.1"/>
    <property type="molecule type" value="Genomic_DNA"/>
</dbReference>
<evidence type="ECO:0000313" key="2">
    <source>
        <dbReference type="Proteomes" id="UP000000745"/>
    </source>
</evidence>
<dbReference type="HOGENOM" id="CLU_3117924_0_0_6"/>